<feature type="region of interest" description="Disordered" evidence="1">
    <location>
        <begin position="143"/>
        <end position="175"/>
    </location>
</feature>
<feature type="non-terminal residue" evidence="2">
    <location>
        <position position="192"/>
    </location>
</feature>
<name>A0A5E4GFT9_PRUDU</name>
<dbReference type="InParanoid" id="A0A5E4GFT9"/>
<evidence type="ECO:0000256" key="1">
    <source>
        <dbReference type="SAM" id="MobiDB-lite"/>
    </source>
</evidence>
<feature type="compositionally biased region" description="Polar residues" evidence="1">
    <location>
        <begin position="22"/>
        <end position="35"/>
    </location>
</feature>
<evidence type="ECO:0000313" key="2">
    <source>
        <dbReference type="EMBL" id="VVA38715.1"/>
    </source>
</evidence>
<proteinExistence type="predicted"/>
<dbReference type="Gramene" id="VVA38715">
    <property type="protein sequence ID" value="VVA38715"/>
    <property type="gene ID" value="Prudul26B013054"/>
</dbReference>
<protein>
    <submittedName>
        <fullName evidence="2">Zinc finger X-linked ZXDB</fullName>
    </submittedName>
</protein>
<reference evidence="3" key="1">
    <citation type="journal article" date="2020" name="Plant J.">
        <title>Transposons played a major role in the diversification between the closely related almond and peach genomes: results from the almond genome sequence.</title>
        <authorList>
            <person name="Alioto T."/>
            <person name="Alexiou K.G."/>
            <person name="Bardil A."/>
            <person name="Barteri F."/>
            <person name="Castanera R."/>
            <person name="Cruz F."/>
            <person name="Dhingra A."/>
            <person name="Duval H."/>
            <person name="Fernandez I Marti A."/>
            <person name="Frias L."/>
            <person name="Galan B."/>
            <person name="Garcia J.L."/>
            <person name="Howad W."/>
            <person name="Gomez-Garrido J."/>
            <person name="Gut M."/>
            <person name="Julca I."/>
            <person name="Morata J."/>
            <person name="Puigdomenech P."/>
            <person name="Ribeca P."/>
            <person name="Rubio Cabetas M.J."/>
            <person name="Vlasova A."/>
            <person name="Wirthensohn M."/>
            <person name="Garcia-Mas J."/>
            <person name="Gabaldon T."/>
            <person name="Casacuberta J.M."/>
            <person name="Arus P."/>
        </authorList>
    </citation>
    <scope>NUCLEOTIDE SEQUENCE [LARGE SCALE GENOMIC DNA]</scope>
    <source>
        <strain evidence="3">cv. Texas</strain>
    </source>
</reference>
<feature type="region of interest" description="Disordered" evidence="1">
    <location>
        <begin position="1"/>
        <end position="36"/>
    </location>
</feature>
<sequence length="192" mass="21295">MVRKEGETPPNAKTPLIIKGYSTGQTSGCAHSSSPERAIRESLRSSLQADQPLGFEITLMAPQMPKAISPPKEIASQHLTPFGIPSKYQGPKTGEAALPTELVRRNMHADRWQEPVGFNVHIAHNNGNNKGNRWRRRNNARIPEQIQESDDEEEVGQAPPAGVEPAPRIHPEMDIRNEMEVLRQLIYNGKAG</sequence>
<organism evidence="2 3">
    <name type="scientific">Prunus dulcis</name>
    <name type="common">Almond</name>
    <name type="synonym">Amygdalus dulcis</name>
    <dbReference type="NCBI Taxonomy" id="3755"/>
    <lineage>
        <taxon>Eukaryota</taxon>
        <taxon>Viridiplantae</taxon>
        <taxon>Streptophyta</taxon>
        <taxon>Embryophyta</taxon>
        <taxon>Tracheophyta</taxon>
        <taxon>Spermatophyta</taxon>
        <taxon>Magnoliopsida</taxon>
        <taxon>eudicotyledons</taxon>
        <taxon>Gunneridae</taxon>
        <taxon>Pentapetalae</taxon>
        <taxon>rosids</taxon>
        <taxon>fabids</taxon>
        <taxon>Rosales</taxon>
        <taxon>Rosaceae</taxon>
        <taxon>Amygdaloideae</taxon>
        <taxon>Amygdaleae</taxon>
        <taxon>Prunus</taxon>
    </lineage>
</organism>
<dbReference type="EMBL" id="CABIKO010000680">
    <property type="protein sequence ID" value="VVA38715.1"/>
    <property type="molecule type" value="Genomic_DNA"/>
</dbReference>
<gene>
    <name evidence="2" type="ORF">ALMOND_2B013054</name>
</gene>
<evidence type="ECO:0000313" key="3">
    <source>
        <dbReference type="Proteomes" id="UP000327085"/>
    </source>
</evidence>
<dbReference type="Proteomes" id="UP000327085">
    <property type="component" value="Unassembled WGS sequence"/>
</dbReference>
<accession>A0A5E4GFT9</accession>
<dbReference type="AlphaFoldDB" id="A0A5E4GFT9"/>